<dbReference type="AlphaFoldDB" id="A0A1I2CF18"/>
<reference evidence="2" key="1">
    <citation type="submission" date="2016-10" db="EMBL/GenBank/DDBJ databases">
        <authorList>
            <person name="Varghese N."/>
            <person name="Submissions S."/>
        </authorList>
    </citation>
    <scope>NUCLEOTIDE SEQUENCE [LARGE SCALE GENOMIC DNA]</scope>
    <source>
        <strain evidence="2">ATCC 25963</strain>
    </source>
</reference>
<sequence>MWRRDRRSGLDRRPAHGYVPRALRPLLDSEPAFKANVLKMMLEHVDELPEADAVRGRLGPQVQREIAEASRTQWLPGAWGPAIYEAVAAILGEAGVYEVAAEMVTAAPAMPMFQPLLRGVIHIFGREPVELLRAYPHAQKFIARNCGTCEVLFAGPTTVRFRRVPEPLRRRVWQVGQLAVIEAMLTLAGGGGKVELEASTFAATGTIDFLVHT</sequence>
<proteinExistence type="predicted"/>
<dbReference type="STRING" id="54.SAMN02745121_05107"/>
<name>A0A1I2CF18_9BACT</name>
<dbReference type="Proteomes" id="UP000199400">
    <property type="component" value="Unassembled WGS sequence"/>
</dbReference>
<organism evidence="1 2">
    <name type="scientific">Nannocystis exedens</name>
    <dbReference type="NCBI Taxonomy" id="54"/>
    <lineage>
        <taxon>Bacteria</taxon>
        <taxon>Pseudomonadati</taxon>
        <taxon>Myxococcota</taxon>
        <taxon>Polyangia</taxon>
        <taxon>Nannocystales</taxon>
        <taxon>Nannocystaceae</taxon>
        <taxon>Nannocystis</taxon>
    </lineage>
</organism>
<keyword evidence="2" id="KW-1185">Reference proteome</keyword>
<accession>A0A1I2CF18</accession>
<evidence type="ECO:0000313" key="1">
    <source>
        <dbReference type="EMBL" id="SFE66959.1"/>
    </source>
</evidence>
<evidence type="ECO:0000313" key="2">
    <source>
        <dbReference type="Proteomes" id="UP000199400"/>
    </source>
</evidence>
<gene>
    <name evidence="1" type="ORF">SAMN02745121_05107</name>
</gene>
<dbReference type="EMBL" id="FOMX01000017">
    <property type="protein sequence ID" value="SFE66959.1"/>
    <property type="molecule type" value="Genomic_DNA"/>
</dbReference>
<protein>
    <recommendedName>
        <fullName evidence="3">Myxococcales-restricted protein, TIGR02265 family</fullName>
    </recommendedName>
</protein>
<evidence type="ECO:0008006" key="3">
    <source>
        <dbReference type="Google" id="ProtNLM"/>
    </source>
</evidence>